<reference evidence="7" key="1">
    <citation type="journal article" date="2019" name="Int. J. Syst. Evol. Microbiol.">
        <title>The Global Catalogue of Microorganisms (GCM) 10K type strain sequencing project: providing services to taxonomists for standard genome sequencing and annotation.</title>
        <authorList>
            <consortium name="The Broad Institute Genomics Platform"/>
            <consortium name="The Broad Institute Genome Sequencing Center for Infectious Disease"/>
            <person name="Wu L."/>
            <person name="Ma J."/>
        </authorList>
    </citation>
    <scope>NUCLEOTIDE SEQUENCE [LARGE SCALE GENOMIC DNA]</scope>
    <source>
        <strain evidence="7">NBRC 103632</strain>
    </source>
</reference>
<accession>A0ABV9EV43</accession>
<dbReference type="EC" id="1.5.1.-" evidence="6"/>
<dbReference type="PANTHER" id="PTHR33798:SF5">
    <property type="entry name" value="FLAVIN REDUCTASE LIKE DOMAIN-CONTAINING PROTEIN"/>
    <property type="match status" value="1"/>
</dbReference>
<dbReference type="RefSeq" id="WP_380802863.1">
    <property type="nucleotide sequence ID" value="NZ_JBHSFZ010000006.1"/>
</dbReference>
<dbReference type="EMBL" id="JBHSFZ010000006">
    <property type="protein sequence ID" value="MFC4593537.1"/>
    <property type="molecule type" value="Genomic_DNA"/>
</dbReference>
<evidence type="ECO:0000313" key="6">
    <source>
        <dbReference type="EMBL" id="MFC4593537.1"/>
    </source>
</evidence>
<dbReference type="Pfam" id="PF01613">
    <property type="entry name" value="Flavin_Reduct"/>
    <property type="match status" value="1"/>
</dbReference>
<dbReference type="InterPro" id="IPR012349">
    <property type="entry name" value="Split_barrel_FMN-bd"/>
</dbReference>
<dbReference type="PANTHER" id="PTHR33798">
    <property type="entry name" value="FLAVOPROTEIN OXYGENASE"/>
    <property type="match status" value="1"/>
</dbReference>
<evidence type="ECO:0000313" key="7">
    <source>
        <dbReference type="Proteomes" id="UP001595957"/>
    </source>
</evidence>
<dbReference type="InterPro" id="IPR002563">
    <property type="entry name" value="Flavin_Rdtase-like_dom"/>
</dbReference>
<organism evidence="6 7">
    <name type="scientific">Sphingobium tyrosinilyticum</name>
    <dbReference type="NCBI Taxonomy" id="2715436"/>
    <lineage>
        <taxon>Bacteria</taxon>
        <taxon>Pseudomonadati</taxon>
        <taxon>Pseudomonadota</taxon>
        <taxon>Alphaproteobacteria</taxon>
        <taxon>Sphingomonadales</taxon>
        <taxon>Sphingomonadaceae</taxon>
        <taxon>Sphingobium</taxon>
    </lineage>
</organism>
<keyword evidence="3" id="KW-0288">FMN</keyword>
<dbReference type="SUPFAM" id="SSF50475">
    <property type="entry name" value="FMN-binding split barrel"/>
    <property type="match status" value="1"/>
</dbReference>
<feature type="domain" description="Flavin reductase like" evidence="5">
    <location>
        <begin position="19"/>
        <end position="174"/>
    </location>
</feature>
<keyword evidence="7" id="KW-1185">Reference proteome</keyword>
<evidence type="ECO:0000256" key="3">
    <source>
        <dbReference type="ARBA" id="ARBA00022643"/>
    </source>
</evidence>
<dbReference type="Gene3D" id="2.30.110.10">
    <property type="entry name" value="Electron Transport, Fmn-binding Protein, Chain A"/>
    <property type="match status" value="1"/>
</dbReference>
<keyword evidence="2" id="KW-0285">Flavoprotein</keyword>
<evidence type="ECO:0000256" key="1">
    <source>
        <dbReference type="ARBA" id="ARBA00001917"/>
    </source>
</evidence>
<name>A0ABV9EV43_9SPHN</name>
<protein>
    <submittedName>
        <fullName evidence="6">Flavin reductase family protein</fullName>
        <ecNumber evidence="6">1.5.1.-</ecNumber>
    </submittedName>
</protein>
<dbReference type="GO" id="GO:0016491">
    <property type="term" value="F:oxidoreductase activity"/>
    <property type="evidence" value="ECO:0007669"/>
    <property type="project" value="UniProtKB-KW"/>
</dbReference>
<proteinExistence type="inferred from homology"/>
<sequence>MQFDMREVPMVTRYKIVNSTITPRPIAWITSQSQDGIINAAPYSFFNCVGTEPPLVVLGLLKEPASRGLKNTASNIIATGEFVVNLVCEADAEVMNLCSVDAPAEVSEIDYAGVETAPSVVVKPPRIATSPVSFECRKVTALDIGSFQTVVIGEILMAHIKDEFISDRERVYFDTPAMKLIGRTHGSGWYVRNSDSFQMERPRYDPLRLAAGRPKAAE</sequence>
<dbReference type="SMART" id="SM00903">
    <property type="entry name" value="Flavin_Reduct"/>
    <property type="match status" value="1"/>
</dbReference>
<evidence type="ECO:0000256" key="2">
    <source>
        <dbReference type="ARBA" id="ARBA00022630"/>
    </source>
</evidence>
<gene>
    <name evidence="6" type="ORF">ACFO3E_04945</name>
</gene>
<comment type="caution">
    <text evidence="6">The sequence shown here is derived from an EMBL/GenBank/DDBJ whole genome shotgun (WGS) entry which is preliminary data.</text>
</comment>
<evidence type="ECO:0000259" key="5">
    <source>
        <dbReference type="SMART" id="SM00903"/>
    </source>
</evidence>
<evidence type="ECO:0000256" key="4">
    <source>
        <dbReference type="ARBA" id="ARBA00038054"/>
    </source>
</evidence>
<comment type="similarity">
    <text evidence="4">Belongs to the flavoredoxin family.</text>
</comment>
<dbReference type="Proteomes" id="UP001595957">
    <property type="component" value="Unassembled WGS sequence"/>
</dbReference>
<comment type="cofactor">
    <cofactor evidence="1">
        <name>FMN</name>
        <dbReference type="ChEBI" id="CHEBI:58210"/>
    </cofactor>
</comment>
<keyword evidence="6" id="KW-0560">Oxidoreductase</keyword>